<dbReference type="SUPFAM" id="SSF51735">
    <property type="entry name" value="NAD(P)-binding Rossmann-fold domains"/>
    <property type="match status" value="1"/>
</dbReference>
<protein>
    <recommendedName>
        <fullName evidence="1">NAD(P)-binding domain-containing protein</fullName>
    </recommendedName>
</protein>
<evidence type="ECO:0000313" key="2">
    <source>
        <dbReference type="EMBL" id="MBB5090696.1"/>
    </source>
</evidence>
<dbReference type="InterPro" id="IPR051606">
    <property type="entry name" value="Polyketide_Oxido-like"/>
</dbReference>
<dbReference type="EMBL" id="JACHIL010000002">
    <property type="protein sequence ID" value="MBB5090696.1"/>
    <property type="molecule type" value="Genomic_DNA"/>
</dbReference>
<dbReference type="Gene3D" id="3.40.50.720">
    <property type="entry name" value="NAD(P)-binding Rossmann-like Domain"/>
    <property type="match status" value="1"/>
</dbReference>
<dbReference type="PANTHER" id="PTHR43355">
    <property type="entry name" value="FLAVIN REDUCTASE (NADPH)"/>
    <property type="match status" value="1"/>
</dbReference>
<dbReference type="Pfam" id="PF13460">
    <property type="entry name" value="NAD_binding_10"/>
    <property type="match status" value="1"/>
</dbReference>
<organism evidence="2 3">
    <name type="scientific">Pseudochrobactrum saccharolyticum</name>
    <dbReference type="NCBI Taxonomy" id="354352"/>
    <lineage>
        <taxon>Bacteria</taxon>
        <taxon>Pseudomonadati</taxon>
        <taxon>Pseudomonadota</taxon>
        <taxon>Alphaproteobacteria</taxon>
        <taxon>Hyphomicrobiales</taxon>
        <taxon>Brucellaceae</taxon>
        <taxon>Pseudochrobactrum</taxon>
    </lineage>
</organism>
<keyword evidence="3" id="KW-1185">Reference proteome</keyword>
<evidence type="ECO:0000259" key="1">
    <source>
        <dbReference type="Pfam" id="PF13460"/>
    </source>
</evidence>
<dbReference type="RefSeq" id="WP_151159300.1">
    <property type="nucleotide sequence ID" value="NZ_JACHIL010000002.1"/>
</dbReference>
<comment type="caution">
    <text evidence="2">The sequence shown here is derived from an EMBL/GenBank/DDBJ whole genome shotgun (WGS) entry which is preliminary data.</text>
</comment>
<reference evidence="2 3" key="1">
    <citation type="submission" date="2020-08" db="EMBL/GenBank/DDBJ databases">
        <title>Genomic Encyclopedia of Type Strains, Phase IV (KMG-IV): sequencing the most valuable type-strain genomes for metagenomic binning, comparative biology and taxonomic classification.</title>
        <authorList>
            <person name="Goeker M."/>
        </authorList>
    </citation>
    <scope>NUCLEOTIDE SEQUENCE [LARGE SCALE GENOMIC DNA]</scope>
    <source>
        <strain evidence="2 3">DSM 25620</strain>
    </source>
</reference>
<dbReference type="PANTHER" id="PTHR43355:SF2">
    <property type="entry name" value="FLAVIN REDUCTASE (NADPH)"/>
    <property type="match status" value="1"/>
</dbReference>
<evidence type="ECO:0000313" key="3">
    <source>
        <dbReference type="Proteomes" id="UP000531231"/>
    </source>
</evidence>
<sequence length="213" mass="22564">MSKIAIIGASGYVGTALLNEAVKRGHQVSAHVRHPEKITANTNVTAVKADVLDTDGLATLLKGHDLVISAYNPGWQEADIRNIHIKGSKSITEAVKKAGIKRLIAVGGAGSLEINGAQLVDSPEFPAEYKEGALGARQALNDLKTENELDWSFVSPAILLVPGEATGTFRLGTDAPVFDDNGESKITVGDLAVAILDEAEQGKHIRQRFTAAY</sequence>
<name>A0A7W8AHW1_9HYPH</name>
<proteinExistence type="predicted"/>
<feature type="domain" description="NAD(P)-binding" evidence="1">
    <location>
        <begin position="8"/>
        <end position="198"/>
    </location>
</feature>
<dbReference type="InterPro" id="IPR036291">
    <property type="entry name" value="NAD(P)-bd_dom_sf"/>
</dbReference>
<dbReference type="InterPro" id="IPR016040">
    <property type="entry name" value="NAD(P)-bd_dom"/>
</dbReference>
<gene>
    <name evidence="2" type="ORF">HNQ68_001220</name>
</gene>
<dbReference type="Proteomes" id="UP000531231">
    <property type="component" value="Unassembled WGS sequence"/>
</dbReference>
<accession>A0A7W8AHW1</accession>
<dbReference type="AlphaFoldDB" id="A0A7W8AHW1"/>
<dbReference type="CDD" id="cd05244">
    <property type="entry name" value="BVR-B_like_SDR_a"/>
    <property type="match status" value="1"/>
</dbReference>
<dbReference type="GO" id="GO:0016646">
    <property type="term" value="F:oxidoreductase activity, acting on the CH-NH group of donors, NAD or NADP as acceptor"/>
    <property type="evidence" value="ECO:0007669"/>
    <property type="project" value="TreeGrafter"/>
</dbReference>